<comment type="caution">
    <text evidence="2">The sequence shown here is derived from an EMBL/GenBank/DDBJ whole genome shotgun (WGS) entry which is preliminary data.</text>
</comment>
<keyword evidence="3" id="KW-1185">Reference proteome</keyword>
<keyword evidence="1" id="KW-1133">Transmembrane helix</keyword>
<dbReference type="Proteomes" id="UP000467132">
    <property type="component" value="Unassembled WGS sequence"/>
</dbReference>
<proteinExistence type="predicted"/>
<name>A0A845QT21_9CLOT</name>
<dbReference type="EMBL" id="QXXA01000004">
    <property type="protein sequence ID" value="NBI05685.1"/>
    <property type="molecule type" value="Genomic_DNA"/>
</dbReference>
<keyword evidence="1" id="KW-0812">Transmembrane</keyword>
<evidence type="ECO:0000313" key="2">
    <source>
        <dbReference type="EMBL" id="NBI05685.1"/>
    </source>
</evidence>
<dbReference type="AlphaFoldDB" id="A0A845QT21"/>
<accession>A0A845QT21</accession>
<dbReference type="OrthoDB" id="1950369at2"/>
<dbReference type="RefSeq" id="WP_160196183.1">
    <property type="nucleotide sequence ID" value="NZ_QXXA01000004.1"/>
</dbReference>
<keyword evidence="1" id="KW-0472">Membrane</keyword>
<sequence length="324" mass="38505">MKTSNSMFFIISFFIIIVLILFLSYKVMPSTNSKSDNFILTEDIIDEYFSDDINKKANSIEKIKQIVLSDLGFENWLEYKEYMEILVFPTDLQNNPDIDIIIGLNLSKDTGLIAIYKKENSNYVLNNYIKDLSYIDYISTYEVNDKFFLAVEEIIDEKLGGYFYDERLVIYYKEESFNKVFEDSKIYESYFYEGWKKEDIKNPKWFKLTENNIIDIIEDKDNIKIKNNKELKLYVSEESSTSIPSNFDEYKSKKFNLDYFWDKDLNYFIQNRGILVDSGELIGIVSISNQNIDYYLDNEEVTYKIIDQKGNIRYESLDKIRVLN</sequence>
<protein>
    <submittedName>
        <fullName evidence="2">Uncharacterized protein</fullName>
    </submittedName>
</protein>
<reference evidence="2 3" key="1">
    <citation type="submission" date="2018-08" db="EMBL/GenBank/DDBJ databases">
        <title>Murine metabolic-syndrome-specific gut microbial biobank.</title>
        <authorList>
            <person name="Liu C."/>
        </authorList>
    </citation>
    <scope>NUCLEOTIDE SEQUENCE [LARGE SCALE GENOMIC DNA]</scope>
    <source>
        <strain evidence="2 3">583</strain>
    </source>
</reference>
<organism evidence="2 3">
    <name type="scientific">Senegalia massiliensis</name>
    <dbReference type="NCBI Taxonomy" id="1720316"/>
    <lineage>
        <taxon>Bacteria</taxon>
        <taxon>Bacillati</taxon>
        <taxon>Bacillota</taxon>
        <taxon>Clostridia</taxon>
        <taxon>Eubacteriales</taxon>
        <taxon>Clostridiaceae</taxon>
        <taxon>Senegalia</taxon>
    </lineage>
</organism>
<feature type="transmembrane region" description="Helical" evidence="1">
    <location>
        <begin position="6"/>
        <end position="25"/>
    </location>
</feature>
<evidence type="ECO:0000256" key="1">
    <source>
        <dbReference type="SAM" id="Phobius"/>
    </source>
</evidence>
<evidence type="ECO:0000313" key="3">
    <source>
        <dbReference type="Proteomes" id="UP000467132"/>
    </source>
</evidence>
<gene>
    <name evidence="2" type="ORF">D3Z33_02300</name>
</gene>